<reference evidence="2" key="1">
    <citation type="journal article" date="2020" name="Nature">
        <title>Giant virus diversity and host interactions through global metagenomics.</title>
        <authorList>
            <person name="Schulz F."/>
            <person name="Roux S."/>
            <person name="Paez-Espino D."/>
            <person name="Jungbluth S."/>
            <person name="Walsh D.A."/>
            <person name="Denef V.J."/>
            <person name="McMahon K.D."/>
            <person name="Konstantinidis K.T."/>
            <person name="Eloe-Fadrosh E.A."/>
            <person name="Kyrpides N.C."/>
            <person name="Woyke T."/>
        </authorList>
    </citation>
    <scope>NUCLEOTIDE SEQUENCE</scope>
    <source>
        <strain evidence="2">GVMAG-S-1101165-84</strain>
    </source>
</reference>
<dbReference type="InterPro" id="IPR029044">
    <property type="entry name" value="Nucleotide-diphossugar_trans"/>
</dbReference>
<name>A0A6C0K0X0_9ZZZZ</name>
<dbReference type="GO" id="GO:0016758">
    <property type="term" value="F:hexosyltransferase activity"/>
    <property type="evidence" value="ECO:0007669"/>
    <property type="project" value="UniProtKB-ARBA"/>
</dbReference>
<organism evidence="2">
    <name type="scientific">viral metagenome</name>
    <dbReference type="NCBI Taxonomy" id="1070528"/>
    <lineage>
        <taxon>unclassified sequences</taxon>
        <taxon>metagenomes</taxon>
        <taxon>organismal metagenomes</taxon>
    </lineage>
</organism>
<dbReference type="EMBL" id="MN740779">
    <property type="protein sequence ID" value="QHU11193.1"/>
    <property type="molecule type" value="Genomic_DNA"/>
</dbReference>
<dbReference type="Gene3D" id="3.90.550.10">
    <property type="entry name" value="Spore Coat Polysaccharide Biosynthesis Protein SpsA, Chain A"/>
    <property type="match status" value="1"/>
</dbReference>
<dbReference type="SUPFAM" id="SSF53448">
    <property type="entry name" value="Nucleotide-diphospho-sugar transferases"/>
    <property type="match status" value="1"/>
</dbReference>
<evidence type="ECO:0000313" key="2">
    <source>
        <dbReference type="EMBL" id="QHU11193.1"/>
    </source>
</evidence>
<protein>
    <recommendedName>
        <fullName evidence="1">Glycosyltransferase 2-like domain-containing protein</fullName>
    </recommendedName>
</protein>
<sequence>MFVSVITTTKNRSHFLPALLECYRMQAWPHADMEWLLMDDGLFEDQEKGRTLIQNWIAKTQIPNVHHIRICSSTPTGSKLNQLIRMARGDILVVMDDDDWYSPYRVSSVVDAFRLQPEIDLAGCSKVYMQFEEEPEALWVAGPYHDQHALHCTMAFRRRYFATHSYDNEEVCAVERQVTNNFTEPMIQLYPRHTILHKIHSSNTYQFKRSVGLLRRSSLELAKFIGYGSVDEQVSL</sequence>
<dbReference type="AlphaFoldDB" id="A0A6C0K0X0"/>
<dbReference type="PANTHER" id="PTHR22916">
    <property type="entry name" value="GLYCOSYLTRANSFERASE"/>
    <property type="match status" value="1"/>
</dbReference>
<dbReference type="PANTHER" id="PTHR22916:SF3">
    <property type="entry name" value="UDP-GLCNAC:BETAGAL BETA-1,3-N-ACETYLGLUCOSAMINYLTRANSFERASE-LIKE PROTEIN 1"/>
    <property type="match status" value="1"/>
</dbReference>
<evidence type="ECO:0000259" key="1">
    <source>
        <dbReference type="Pfam" id="PF00535"/>
    </source>
</evidence>
<proteinExistence type="predicted"/>
<dbReference type="CDD" id="cd00761">
    <property type="entry name" value="Glyco_tranf_GTA_type"/>
    <property type="match status" value="1"/>
</dbReference>
<dbReference type="InterPro" id="IPR001173">
    <property type="entry name" value="Glyco_trans_2-like"/>
</dbReference>
<accession>A0A6C0K0X0</accession>
<dbReference type="Pfam" id="PF00535">
    <property type="entry name" value="Glycos_transf_2"/>
    <property type="match status" value="1"/>
</dbReference>
<feature type="domain" description="Glycosyltransferase 2-like" evidence="1">
    <location>
        <begin position="4"/>
        <end position="123"/>
    </location>
</feature>